<dbReference type="AlphaFoldDB" id="A0AA88IUN3"/>
<sequence>MNTDRRAFPDFTAASKSLLEARLPMAVIRRASVPSSWPRETRHDIVRRVDSSLQKKAPLEHFAEQAPPKPSHWISVALAHDHGITVDLDSCLHAGRPGGVRSSDLHPTFFADLQHAPAGIPWRRFLDGHTVPIPAPARDGFSGGRRSSRRDLSSPDSPANARGSPLRTRPGHSEAPAFVGGTGDGAGLAVLTVADRVVDL</sequence>
<name>A0AA88IUN3_CHASR</name>
<dbReference type="Proteomes" id="UP001187415">
    <property type="component" value="Unassembled WGS sequence"/>
</dbReference>
<keyword evidence="3" id="KW-1185">Reference proteome</keyword>
<protein>
    <submittedName>
        <fullName evidence="2">Uncharacterized protein</fullName>
    </submittedName>
</protein>
<organism evidence="2 3">
    <name type="scientific">Channa striata</name>
    <name type="common">Snakehead murrel</name>
    <name type="synonym">Ophicephalus striatus</name>
    <dbReference type="NCBI Taxonomy" id="64152"/>
    <lineage>
        <taxon>Eukaryota</taxon>
        <taxon>Metazoa</taxon>
        <taxon>Chordata</taxon>
        <taxon>Craniata</taxon>
        <taxon>Vertebrata</taxon>
        <taxon>Euteleostomi</taxon>
        <taxon>Actinopterygii</taxon>
        <taxon>Neopterygii</taxon>
        <taxon>Teleostei</taxon>
        <taxon>Neoteleostei</taxon>
        <taxon>Acanthomorphata</taxon>
        <taxon>Anabantaria</taxon>
        <taxon>Anabantiformes</taxon>
        <taxon>Channoidei</taxon>
        <taxon>Channidae</taxon>
        <taxon>Channa</taxon>
    </lineage>
</organism>
<accession>A0AA88IUN3</accession>
<evidence type="ECO:0000313" key="3">
    <source>
        <dbReference type="Proteomes" id="UP001187415"/>
    </source>
</evidence>
<feature type="region of interest" description="Disordered" evidence="1">
    <location>
        <begin position="134"/>
        <end position="181"/>
    </location>
</feature>
<evidence type="ECO:0000313" key="2">
    <source>
        <dbReference type="EMBL" id="KAK2819409.1"/>
    </source>
</evidence>
<proteinExistence type="predicted"/>
<evidence type="ECO:0000256" key="1">
    <source>
        <dbReference type="SAM" id="MobiDB-lite"/>
    </source>
</evidence>
<reference evidence="2" key="1">
    <citation type="submission" date="2023-07" db="EMBL/GenBank/DDBJ databases">
        <title>Chromosome-level Genome Assembly of Striped Snakehead (Channa striata).</title>
        <authorList>
            <person name="Liu H."/>
        </authorList>
    </citation>
    <scope>NUCLEOTIDE SEQUENCE</scope>
    <source>
        <strain evidence="2">Gz</strain>
        <tissue evidence="2">Muscle</tissue>
    </source>
</reference>
<comment type="caution">
    <text evidence="2">The sequence shown here is derived from an EMBL/GenBank/DDBJ whole genome shotgun (WGS) entry which is preliminary data.</text>
</comment>
<gene>
    <name evidence="2" type="ORF">Q5P01_024970</name>
</gene>
<dbReference type="EMBL" id="JAUPFM010000020">
    <property type="protein sequence ID" value="KAK2819409.1"/>
    <property type="molecule type" value="Genomic_DNA"/>
</dbReference>